<feature type="region of interest" description="Disordered" evidence="1">
    <location>
        <begin position="502"/>
        <end position="525"/>
    </location>
</feature>
<proteinExistence type="predicted"/>
<evidence type="ECO:0000313" key="3">
    <source>
        <dbReference type="Proteomes" id="UP000298327"/>
    </source>
</evidence>
<dbReference type="Gene3D" id="1.25.40.10">
    <property type="entry name" value="Tetratricopeptide repeat domain"/>
    <property type="match status" value="1"/>
</dbReference>
<feature type="compositionally biased region" description="Basic and acidic residues" evidence="1">
    <location>
        <begin position="611"/>
        <end position="632"/>
    </location>
</feature>
<evidence type="ECO:0008006" key="4">
    <source>
        <dbReference type="Google" id="ProtNLM"/>
    </source>
</evidence>
<dbReference type="AlphaFoldDB" id="A0A4Y9YEC9"/>
<dbReference type="InterPro" id="IPR011990">
    <property type="entry name" value="TPR-like_helical_dom_sf"/>
</dbReference>
<protein>
    <recommendedName>
        <fullName evidence="4">Pentacotripeptide-repeat region of PRORP domain-containing protein</fullName>
    </recommendedName>
</protein>
<dbReference type="STRING" id="205917.A0A4Y9YEC9"/>
<dbReference type="EMBL" id="SEOQ01000583">
    <property type="protein sequence ID" value="TFY60073.1"/>
    <property type="molecule type" value="Genomic_DNA"/>
</dbReference>
<organism evidence="2 3">
    <name type="scientific">Dentipellis fragilis</name>
    <dbReference type="NCBI Taxonomy" id="205917"/>
    <lineage>
        <taxon>Eukaryota</taxon>
        <taxon>Fungi</taxon>
        <taxon>Dikarya</taxon>
        <taxon>Basidiomycota</taxon>
        <taxon>Agaricomycotina</taxon>
        <taxon>Agaricomycetes</taxon>
        <taxon>Russulales</taxon>
        <taxon>Hericiaceae</taxon>
        <taxon>Dentipellis</taxon>
    </lineage>
</organism>
<dbReference type="OrthoDB" id="185373at2759"/>
<sequence length="648" mass="73115">MPALALPAHVLGGIPSRLNFLLWRTRRYALSPVKTFSTSFLVRIEDTPAMQALRDVPYVPSPPDNSLFESWSDEYTAVEVPTLRTGSQDTKHPDDVLRKLVSEEKFHEAELVRKELVESDVTIRPDGMYLNAAMNTLEQVHVEDRAKAFANWWSLLPSRRSGDSSRFDNIEQLIFGGETVDVSTVMQFGLISAEKGYYLQVWKKAIGLVVRFADPVVSADFIIKLVEADNRWRVSRGKARSRNRKGIWHVAVRTHCAAGRPLDAFWLIKMAHEYGLDMSTAALENVHANLKSKGYTEAASQLQSLFPGRVKALAPPAEVAPWPALDAGQPMRKNLRIVLWWLRNSSVKYPARASDIAQFFEIYKDEQEGKRFAQLLRIGAYKFSYRALSIVVHAEMLYHHQRQEFDTVLMLYKTFFHSGSVPADELNRTLSRQLDRVDVEPHSGMRSVPKASPEFPQKLWPTTYHSSLAWYAMVQLSEDDEEIHRLYTQLLAYVAQAQAQVEGTGASRPDTEVPRSSTLKPEDQNSMIAPSEMYDSGHFEPFLRRFSATMGPEYAEHRVFEDMRARGVEPSIYNFVTLAGAYAKAGREPETALKLLAHIEEMDASPTSEESFQRKQPREGGERSSGVHDRAARIRGQADAGARKGGGG</sequence>
<feature type="compositionally biased region" description="Polar residues" evidence="1">
    <location>
        <begin position="514"/>
        <end position="525"/>
    </location>
</feature>
<gene>
    <name evidence="2" type="ORF">EVG20_g7556</name>
</gene>
<evidence type="ECO:0000313" key="2">
    <source>
        <dbReference type="EMBL" id="TFY60073.1"/>
    </source>
</evidence>
<keyword evidence="3" id="KW-1185">Reference proteome</keyword>
<reference evidence="2 3" key="1">
    <citation type="submission" date="2019-02" db="EMBL/GenBank/DDBJ databases">
        <title>Genome sequencing of the rare red list fungi Dentipellis fragilis.</title>
        <authorList>
            <person name="Buettner E."/>
            <person name="Kellner H."/>
        </authorList>
    </citation>
    <scope>NUCLEOTIDE SEQUENCE [LARGE SCALE GENOMIC DNA]</scope>
    <source>
        <strain evidence="2 3">DSM 105465</strain>
    </source>
</reference>
<comment type="caution">
    <text evidence="2">The sequence shown here is derived from an EMBL/GenBank/DDBJ whole genome shotgun (WGS) entry which is preliminary data.</text>
</comment>
<dbReference type="Proteomes" id="UP000298327">
    <property type="component" value="Unassembled WGS sequence"/>
</dbReference>
<name>A0A4Y9YEC9_9AGAM</name>
<feature type="region of interest" description="Disordered" evidence="1">
    <location>
        <begin position="603"/>
        <end position="648"/>
    </location>
</feature>
<accession>A0A4Y9YEC9</accession>
<evidence type="ECO:0000256" key="1">
    <source>
        <dbReference type="SAM" id="MobiDB-lite"/>
    </source>
</evidence>